<gene>
    <name evidence="1" type="ORF">NEF87_004793</name>
</gene>
<reference evidence="1" key="1">
    <citation type="submission" date="2022-09" db="EMBL/GenBank/DDBJ databases">
        <title>Actin cytoskeleton and complex cell architecture in an #Asgard archaeon.</title>
        <authorList>
            <person name="Ponce Toledo R.I."/>
            <person name="Schleper C."/>
            <person name="Rodrigues Oliveira T."/>
            <person name="Wollweber F."/>
            <person name="Xu J."/>
            <person name="Rittmann S."/>
            <person name="Klingl A."/>
            <person name="Pilhofer M."/>
        </authorList>
    </citation>
    <scope>NUCLEOTIDE SEQUENCE</scope>
    <source>
        <strain evidence="1">B-35</strain>
    </source>
</reference>
<evidence type="ECO:0000313" key="2">
    <source>
        <dbReference type="Proteomes" id="UP001208689"/>
    </source>
</evidence>
<protein>
    <submittedName>
        <fullName evidence="1">Uncharacterized protein</fullName>
    </submittedName>
</protein>
<accession>A0ABY6HYA3</accession>
<sequence length="255" mass="29882">MSQVYYPRWKLPWNLPTFSVQLPFLAMKLNCRVINYRSDETFHLHYLKEKMLVVEISPTCGVLIIDPQALPLEFSEIPIFKDRIEAFMEEYSFSLVIWQGYQNSLTQMAKNLPKIALALRGMLMRHVLTYHQAMIPTRHLEDTALCLRSLAKRVQIVDNPPSNSRIKAKARRLYDAQQTLIEGFCLMGLKKFKLLSTEFQFPFEIMEEIRSSELLYTRTGNPKGITGRLKNIKLFDFEFIRQNQILLTKNNTLDN</sequence>
<proteinExistence type="predicted"/>
<organism evidence="1 2">
    <name type="scientific">Candidatus Lokiarchaeum ossiferum</name>
    <dbReference type="NCBI Taxonomy" id="2951803"/>
    <lineage>
        <taxon>Archaea</taxon>
        <taxon>Promethearchaeati</taxon>
        <taxon>Promethearchaeota</taxon>
        <taxon>Promethearchaeia</taxon>
        <taxon>Promethearchaeales</taxon>
        <taxon>Promethearchaeaceae</taxon>
        <taxon>Candidatus Lokiarchaeum</taxon>
    </lineage>
</organism>
<name>A0ABY6HYA3_9ARCH</name>
<dbReference type="Proteomes" id="UP001208689">
    <property type="component" value="Chromosome"/>
</dbReference>
<dbReference type="EMBL" id="CP104013">
    <property type="protein sequence ID" value="UYP48508.1"/>
    <property type="molecule type" value="Genomic_DNA"/>
</dbReference>
<evidence type="ECO:0000313" key="1">
    <source>
        <dbReference type="EMBL" id="UYP48508.1"/>
    </source>
</evidence>
<keyword evidence="2" id="KW-1185">Reference proteome</keyword>